<feature type="transmembrane region" description="Helical" evidence="6">
    <location>
        <begin position="303"/>
        <end position="322"/>
    </location>
</feature>
<feature type="transmembrane region" description="Helical" evidence="6">
    <location>
        <begin position="186"/>
        <end position="206"/>
    </location>
</feature>
<protein>
    <submittedName>
        <fullName evidence="8">Solute carrier family 7 member 14a</fullName>
    </submittedName>
</protein>
<evidence type="ECO:0000256" key="3">
    <source>
        <dbReference type="ARBA" id="ARBA00022989"/>
    </source>
</evidence>
<evidence type="ECO:0000256" key="2">
    <source>
        <dbReference type="ARBA" id="ARBA00022692"/>
    </source>
</evidence>
<feature type="transmembrane region" description="Helical" evidence="6">
    <location>
        <begin position="380"/>
        <end position="399"/>
    </location>
</feature>
<dbReference type="Pfam" id="PF13520">
    <property type="entry name" value="AA_permease_2"/>
    <property type="match status" value="1"/>
</dbReference>
<keyword evidence="9" id="KW-1185">Reference proteome</keyword>
<feature type="region of interest" description="Disordered" evidence="5">
    <location>
        <begin position="612"/>
        <end position="683"/>
    </location>
</feature>
<name>A0A4W3HLS0_CALMI</name>
<dbReference type="Ensembl" id="ENSCMIT00000016574.1">
    <property type="protein sequence ID" value="ENSCMIP00000016245.1"/>
    <property type="gene ID" value="ENSCMIG00000007849.1"/>
</dbReference>
<dbReference type="InterPro" id="IPR002293">
    <property type="entry name" value="AA/rel_permease1"/>
</dbReference>
<feature type="transmembrane region" description="Helical" evidence="6">
    <location>
        <begin position="66"/>
        <end position="88"/>
    </location>
</feature>
<dbReference type="Gene3D" id="1.20.1740.10">
    <property type="entry name" value="Amino acid/polyamine transporter I"/>
    <property type="match status" value="2"/>
</dbReference>
<feature type="transmembrane region" description="Helical" evidence="6">
    <location>
        <begin position="523"/>
        <end position="544"/>
    </location>
</feature>
<accession>A0A4W3HLS0</accession>
<feature type="transmembrane region" description="Helical" evidence="6">
    <location>
        <begin position="354"/>
        <end position="374"/>
    </location>
</feature>
<dbReference type="FunFam" id="1.20.1740.10:FF:000010">
    <property type="entry name" value="probable cationic amino acid transporter"/>
    <property type="match status" value="1"/>
</dbReference>
<keyword evidence="3 6" id="KW-1133">Transmembrane helix</keyword>
<evidence type="ECO:0000313" key="9">
    <source>
        <dbReference type="Proteomes" id="UP000314986"/>
    </source>
</evidence>
<feature type="domain" description="Cationic amino acid transporter C-terminal" evidence="7">
    <location>
        <begin position="523"/>
        <end position="573"/>
    </location>
</feature>
<feature type="transmembrane region" description="Helical" evidence="6">
    <location>
        <begin position="253"/>
        <end position="282"/>
    </location>
</feature>
<evidence type="ECO:0000259" key="7">
    <source>
        <dbReference type="Pfam" id="PF13906"/>
    </source>
</evidence>
<feature type="transmembrane region" description="Helical" evidence="6">
    <location>
        <begin position="460"/>
        <end position="483"/>
    </location>
</feature>
<feature type="transmembrane region" description="Helical" evidence="6">
    <location>
        <begin position="154"/>
        <end position="174"/>
    </location>
</feature>
<feature type="transmembrane region" description="Helical" evidence="6">
    <location>
        <begin position="489"/>
        <end position="511"/>
    </location>
</feature>
<organism evidence="8 9">
    <name type="scientific">Callorhinchus milii</name>
    <name type="common">Ghost shark</name>
    <dbReference type="NCBI Taxonomy" id="7868"/>
    <lineage>
        <taxon>Eukaryota</taxon>
        <taxon>Metazoa</taxon>
        <taxon>Chordata</taxon>
        <taxon>Craniata</taxon>
        <taxon>Vertebrata</taxon>
        <taxon>Chondrichthyes</taxon>
        <taxon>Holocephali</taxon>
        <taxon>Chimaeriformes</taxon>
        <taxon>Callorhinchidae</taxon>
        <taxon>Callorhinchus</taxon>
    </lineage>
</organism>
<evidence type="ECO:0000256" key="4">
    <source>
        <dbReference type="ARBA" id="ARBA00023136"/>
    </source>
</evidence>
<dbReference type="InterPro" id="IPR029485">
    <property type="entry name" value="CAT_C"/>
</dbReference>
<reference evidence="9" key="3">
    <citation type="journal article" date="2014" name="Nature">
        <title>Elephant shark genome provides unique insights into gnathostome evolution.</title>
        <authorList>
            <consortium name="International Elephant Shark Genome Sequencing Consortium"/>
            <person name="Venkatesh B."/>
            <person name="Lee A.P."/>
            <person name="Ravi V."/>
            <person name="Maurya A.K."/>
            <person name="Lian M.M."/>
            <person name="Swann J.B."/>
            <person name="Ohta Y."/>
            <person name="Flajnik M.F."/>
            <person name="Sutoh Y."/>
            <person name="Kasahara M."/>
            <person name="Hoon S."/>
            <person name="Gangu V."/>
            <person name="Roy S.W."/>
            <person name="Irimia M."/>
            <person name="Korzh V."/>
            <person name="Kondrychyn I."/>
            <person name="Lim Z.W."/>
            <person name="Tay B.H."/>
            <person name="Tohari S."/>
            <person name="Kong K.W."/>
            <person name="Ho S."/>
            <person name="Lorente-Galdos B."/>
            <person name="Quilez J."/>
            <person name="Marques-Bonet T."/>
            <person name="Raney B.J."/>
            <person name="Ingham P.W."/>
            <person name="Tay A."/>
            <person name="Hillier L.W."/>
            <person name="Minx P."/>
            <person name="Boehm T."/>
            <person name="Wilson R.K."/>
            <person name="Brenner S."/>
            <person name="Warren W.C."/>
        </authorList>
    </citation>
    <scope>NUCLEOTIDE SEQUENCE [LARGE SCALE GENOMIC DNA]</scope>
</reference>
<evidence type="ECO:0000256" key="1">
    <source>
        <dbReference type="ARBA" id="ARBA00004141"/>
    </source>
</evidence>
<dbReference type="Pfam" id="PF13906">
    <property type="entry name" value="AA_permease_C"/>
    <property type="match status" value="1"/>
</dbReference>
<sequence>SHYTVSSCHSPVESMLDDANQKGMGHSRLAQVLTTMDLVSLGVGSCVGTGMYVVSGLVAKEMAGPGVIVSFIIAAVASILSGVCYAEFGVRVPKTTGSAYTYSYVTVGEFVAFFIGWNLILEYLIGTAAGASALSSMFDSLANHTIKNFTQQSYPDMVALVIAVIVTAVVSLGVKNSVGMNNVLNIINLAVWVFIMIAGLFFINAANWEGGKFLPFGWSGVLQGAATCFYAFIGFDIIATTGEEAKSPDTSIPYAITASLVICLTAYVSVSIILSLMVPSYAIDTESPLMEMFVLHGFHAAKYIVAIGSVSGLTVSLLGSLFPMPRVIYAMADDGLLFRWVLFLSHVSSYTETPIVACVVSGFLAGILALLVSLRDLIEMMSIGTLLAYTLVSVCVLLLRYQPETDIDGFVKFLSEEADESENIYLIKLKKLIGPRYYTMRIRLGLPSKMDRPTVATGHVVTTCVMLLFVLMLVFCSFIIFGADYVYEQSWWAIILVVLMLLLICALVFVILQQPENPKKLPYMAPCVPFVPAFAMLVNMYLMLKLSTITWIRFTVWCFVGMLIYFGYGMWNSSLEIGAREDALRQSTYQRYDVDDGFGMEDSLTVDDDYQCEEREGGDSGGGGGGQYQDWSSSDDRGQSTKQTMPDIVGNHRTYNNKPKSKGKYVQRSEALIANDELDYSTE</sequence>
<keyword evidence="4 6" id="KW-0472">Membrane</keyword>
<evidence type="ECO:0000313" key="8">
    <source>
        <dbReference type="Ensembl" id="ENSCMIP00000016245.1"/>
    </source>
</evidence>
<reference evidence="9" key="1">
    <citation type="journal article" date="2006" name="Science">
        <title>Ancient noncoding elements conserved in the human genome.</title>
        <authorList>
            <person name="Venkatesh B."/>
            <person name="Kirkness E.F."/>
            <person name="Loh Y.H."/>
            <person name="Halpern A.L."/>
            <person name="Lee A.P."/>
            <person name="Johnson J."/>
            <person name="Dandona N."/>
            <person name="Viswanathan L.D."/>
            <person name="Tay A."/>
            <person name="Venter J.C."/>
            <person name="Strausberg R.L."/>
            <person name="Brenner S."/>
        </authorList>
    </citation>
    <scope>NUCLEOTIDE SEQUENCE [LARGE SCALE GENOMIC DNA]</scope>
</reference>
<dbReference type="GO" id="GO:0015171">
    <property type="term" value="F:amino acid transmembrane transporter activity"/>
    <property type="evidence" value="ECO:0007669"/>
    <property type="project" value="TreeGrafter"/>
</dbReference>
<gene>
    <name evidence="8" type="primary">LOC103189323</name>
</gene>
<feature type="transmembrane region" description="Helical" evidence="6">
    <location>
        <begin position="32"/>
        <end position="54"/>
    </location>
</feature>
<dbReference type="GO" id="GO:0005886">
    <property type="term" value="C:plasma membrane"/>
    <property type="evidence" value="ECO:0007669"/>
    <property type="project" value="TreeGrafter"/>
</dbReference>
<proteinExistence type="predicted"/>
<evidence type="ECO:0000256" key="5">
    <source>
        <dbReference type="SAM" id="MobiDB-lite"/>
    </source>
</evidence>
<dbReference type="AlphaFoldDB" id="A0A4W3HLS0"/>
<reference evidence="8" key="5">
    <citation type="submission" date="2025-09" db="UniProtKB">
        <authorList>
            <consortium name="Ensembl"/>
        </authorList>
    </citation>
    <scope>IDENTIFICATION</scope>
</reference>
<dbReference type="Proteomes" id="UP000314986">
    <property type="component" value="Unassembled WGS sequence"/>
</dbReference>
<dbReference type="PANTHER" id="PTHR43243:SF17">
    <property type="entry name" value="CATIONIC AMINO ACID TRANSPORTER-RELATED"/>
    <property type="match status" value="1"/>
</dbReference>
<keyword evidence="2 6" id="KW-0812">Transmembrane</keyword>
<comment type="subcellular location">
    <subcellularLocation>
        <location evidence="1">Membrane</location>
        <topology evidence="1">Multi-pass membrane protein</topology>
    </subcellularLocation>
</comment>
<dbReference type="PANTHER" id="PTHR43243">
    <property type="entry name" value="INNER MEMBRANE TRANSPORTER YGJI-RELATED"/>
    <property type="match status" value="1"/>
</dbReference>
<feature type="transmembrane region" description="Helical" evidence="6">
    <location>
        <begin position="550"/>
        <end position="571"/>
    </location>
</feature>
<evidence type="ECO:0000256" key="6">
    <source>
        <dbReference type="SAM" id="Phobius"/>
    </source>
</evidence>
<feature type="transmembrane region" description="Helical" evidence="6">
    <location>
        <begin position="213"/>
        <end position="233"/>
    </location>
</feature>
<dbReference type="GeneTree" id="ENSGT00940000155893"/>
<reference evidence="9" key="2">
    <citation type="journal article" date="2007" name="PLoS Biol.">
        <title>Survey sequencing and comparative analysis of the elephant shark (Callorhinchus milii) genome.</title>
        <authorList>
            <person name="Venkatesh B."/>
            <person name="Kirkness E.F."/>
            <person name="Loh Y.H."/>
            <person name="Halpern A.L."/>
            <person name="Lee A.P."/>
            <person name="Johnson J."/>
            <person name="Dandona N."/>
            <person name="Viswanathan L.D."/>
            <person name="Tay A."/>
            <person name="Venter J.C."/>
            <person name="Strausberg R.L."/>
            <person name="Brenner S."/>
        </authorList>
    </citation>
    <scope>NUCLEOTIDE SEQUENCE [LARGE SCALE GENOMIC DNA]</scope>
</reference>
<reference evidence="8" key="4">
    <citation type="submission" date="2025-08" db="UniProtKB">
        <authorList>
            <consortium name="Ensembl"/>
        </authorList>
    </citation>
    <scope>IDENTIFICATION</scope>
</reference>